<dbReference type="Pfam" id="PF07691">
    <property type="entry name" value="PA14"/>
    <property type="match status" value="1"/>
</dbReference>
<feature type="signal peptide" evidence="4">
    <location>
        <begin position="1"/>
        <end position="26"/>
    </location>
</feature>
<dbReference type="PRINTS" id="PR00133">
    <property type="entry name" value="GLHYDRLASE3"/>
</dbReference>
<dbReference type="InterPro" id="IPR026891">
    <property type="entry name" value="Fn3-like"/>
</dbReference>
<evidence type="ECO:0000313" key="6">
    <source>
        <dbReference type="EMBL" id="MFK2917059.1"/>
    </source>
</evidence>
<dbReference type="InterPro" id="IPR037524">
    <property type="entry name" value="PA14/GLEYA"/>
</dbReference>
<dbReference type="EMBL" id="JADIKD010000008">
    <property type="protein sequence ID" value="MFK2917059.1"/>
    <property type="molecule type" value="Genomic_DNA"/>
</dbReference>
<dbReference type="Gene3D" id="3.20.20.300">
    <property type="entry name" value="Glycoside hydrolase, family 3, N-terminal domain"/>
    <property type="match status" value="1"/>
</dbReference>
<keyword evidence="2 4" id="KW-0732">Signal</keyword>
<dbReference type="InterPro" id="IPR013783">
    <property type="entry name" value="Ig-like_fold"/>
</dbReference>
<dbReference type="RefSeq" id="WP_379987208.1">
    <property type="nucleotide sequence ID" value="NZ_JADIKD010000008.1"/>
</dbReference>
<accession>A0ABW8K6F6</accession>
<dbReference type="InterPro" id="IPR017853">
    <property type="entry name" value="GH"/>
</dbReference>
<dbReference type="PANTHER" id="PTHR42721:SF3">
    <property type="entry name" value="BETA-D-XYLOSIDASE 5-RELATED"/>
    <property type="match status" value="1"/>
</dbReference>
<dbReference type="PANTHER" id="PTHR42721">
    <property type="entry name" value="SUGAR HYDROLASE-RELATED"/>
    <property type="match status" value="1"/>
</dbReference>
<dbReference type="GO" id="GO:0016787">
    <property type="term" value="F:hydrolase activity"/>
    <property type="evidence" value="ECO:0007669"/>
    <property type="project" value="UniProtKB-KW"/>
</dbReference>
<organism evidence="6 7">
    <name type="scientific">Dyella koreensis</name>
    <dbReference type="NCBI Taxonomy" id="311235"/>
    <lineage>
        <taxon>Bacteria</taxon>
        <taxon>Pseudomonadati</taxon>
        <taxon>Pseudomonadota</taxon>
        <taxon>Gammaproteobacteria</taxon>
        <taxon>Lysobacterales</taxon>
        <taxon>Rhodanobacteraceae</taxon>
        <taxon>Dyella</taxon>
    </lineage>
</organism>
<evidence type="ECO:0000256" key="1">
    <source>
        <dbReference type="ARBA" id="ARBA00005336"/>
    </source>
</evidence>
<dbReference type="Pfam" id="PF01915">
    <property type="entry name" value="Glyco_hydro_3_C"/>
    <property type="match status" value="1"/>
</dbReference>
<dbReference type="SMART" id="SM00758">
    <property type="entry name" value="PA14"/>
    <property type="match status" value="1"/>
</dbReference>
<dbReference type="InterPro" id="IPR036962">
    <property type="entry name" value="Glyco_hydro_3_N_sf"/>
</dbReference>
<evidence type="ECO:0000313" key="7">
    <source>
        <dbReference type="Proteomes" id="UP001620408"/>
    </source>
</evidence>
<dbReference type="SUPFAM" id="SSF56988">
    <property type="entry name" value="Anthrax protective antigen"/>
    <property type="match status" value="1"/>
</dbReference>
<dbReference type="Proteomes" id="UP001620408">
    <property type="component" value="Unassembled WGS sequence"/>
</dbReference>
<dbReference type="Gene3D" id="2.60.40.10">
    <property type="entry name" value="Immunoglobulins"/>
    <property type="match status" value="1"/>
</dbReference>
<reference evidence="6 7" key="1">
    <citation type="submission" date="2020-10" db="EMBL/GenBank/DDBJ databases">
        <title>Phylogeny of dyella-like bacteria.</title>
        <authorList>
            <person name="Fu J."/>
        </authorList>
    </citation>
    <scope>NUCLEOTIDE SEQUENCE [LARGE SCALE GENOMIC DNA]</scope>
    <source>
        <strain evidence="6 7">BB4</strain>
    </source>
</reference>
<gene>
    <name evidence="6" type="ORF">ISS97_07280</name>
</gene>
<dbReference type="InterPro" id="IPR002772">
    <property type="entry name" value="Glyco_hydro_3_C"/>
</dbReference>
<dbReference type="SUPFAM" id="SSF52279">
    <property type="entry name" value="Beta-D-glucan exohydrolase, C-terminal domain"/>
    <property type="match status" value="1"/>
</dbReference>
<protein>
    <submittedName>
        <fullName evidence="6">Glycoside hydrolase family 3 C-terminal domain-containing protein</fullName>
    </submittedName>
</protein>
<name>A0ABW8K6F6_9GAMM</name>
<dbReference type="Pfam" id="PF14310">
    <property type="entry name" value="Fn3-like"/>
    <property type="match status" value="1"/>
</dbReference>
<comment type="caution">
    <text evidence="6">The sequence shown here is derived from an EMBL/GenBank/DDBJ whole genome shotgun (WGS) entry which is preliminary data.</text>
</comment>
<evidence type="ECO:0000256" key="4">
    <source>
        <dbReference type="SAM" id="SignalP"/>
    </source>
</evidence>
<dbReference type="InterPro" id="IPR001764">
    <property type="entry name" value="Glyco_hydro_3_N"/>
</dbReference>
<dbReference type="InterPro" id="IPR044993">
    <property type="entry name" value="BXL"/>
</dbReference>
<keyword evidence="3 6" id="KW-0378">Hydrolase</keyword>
<keyword evidence="7" id="KW-1185">Reference proteome</keyword>
<proteinExistence type="inferred from homology"/>
<evidence type="ECO:0000259" key="5">
    <source>
        <dbReference type="PROSITE" id="PS51820"/>
    </source>
</evidence>
<evidence type="ECO:0000256" key="2">
    <source>
        <dbReference type="ARBA" id="ARBA00022729"/>
    </source>
</evidence>
<evidence type="ECO:0000256" key="3">
    <source>
        <dbReference type="ARBA" id="ARBA00022801"/>
    </source>
</evidence>
<dbReference type="Pfam" id="PF00933">
    <property type="entry name" value="Glyco_hydro_3"/>
    <property type="match status" value="1"/>
</dbReference>
<feature type="domain" description="PA14" evidence="5">
    <location>
        <begin position="451"/>
        <end position="595"/>
    </location>
</feature>
<dbReference type="PROSITE" id="PS51820">
    <property type="entry name" value="PA14"/>
    <property type="match status" value="1"/>
</dbReference>
<comment type="similarity">
    <text evidence="1">Belongs to the glycosyl hydrolase 3 family.</text>
</comment>
<sequence length="869" mass="93496">MRGAIRSRHLILAACALLSGRAIAMAADTDYAEQRAAKLVARMTLDEKIAQLQSTAPAIPRLGVGAYDWWSEGLHGIARNGHATVFPQAIGLAASWDTDLMHRVGDVISTEARAKYNVVGKADHLRYEGLSIWSPNVNIFRDPRWGRGQETYGEDPFLTGSLAIAFVRGLQGDDPRVLKTIATPKHFAVHSGPEPGRHGFNVNASPHDLEDTYLPAFRMAVVEGRAGSVMCAYNAVDGTPACASPALLAERLRRDWQFAGYVVSDCDAVDDMTQFHHYKPDNAASSAAALAAGTDLNCGKAYADLSEAVHNGQIRAELIDTAARRLFAARYRLGLFDPASDPYEHLGTHDIASSAHRELALRAARETMVLLKNEHQTLPFKPGVRLAVIGPNADTVNTLEANYHGTAIDPVTPLAGLTARFGAVRYAQGSTLAPGVAVPVPSTALRVSGSDTTPGLKGEYFDATGFDGKPKLVRTDRRIDFDWDVVAPAAALDADRYAVRWQGELLPPGAGDYTLGVHVDRCFDCTGHDPVRLYVDGKLLIDDAGKEPDLSVAVHFDDTRPRLIRLELRHTGQDQGVRLQWIAPADAQLREARAAVEPSDAVVAFVGLSPDMEGEELKVEVPGFAGGDRTDLQLPAPQQRLLEAAAASGKPLVVVLMSGSAVAIEWAKQHADAILVAWYPGEEGGTAVADTLSGRANPAGRLPVTFYRSVKDLPPFAEYGMQGRTYRYFKGEPLFAFGDGLSYTRFAYAKPQLSSERIKAGQALSVDVEVTNAGERDGDEVAQLYLTALDAPPGSPRHALVGFRRVAFKAGQTQTLHFEVAPRQLSLVDVDGKRAIKAGRYELSVGGAQPGSGNVKLGFAIDGDMALPR</sequence>
<dbReference type="InterPro" id="IPR036881">
    <property type="entry name" value="Glyco_hydro_3_C_sf"/>
</dbReference>
<dbReference type="SUPFAM" id="SSF51445">
    <property type="entry name" value="(Trans)glycosidases"/>
    <property type="match status" value="1"/>
</dbReference>
<feature type="chain" id="PRO_5046677604" evidence="4">
    <location>
        <begin position="27"/>
        <end position="869"/>
    </location>
</feature>
<dbReference type="Gene3D" id="3.40.50.1700">
    <property type="entry name" value="Glycoside hydrolase family 3 C-terminal domain"/>
    <property type="match status" value="2"/>
</dbReference>
<dbReference type="InterPro" id="IPR011658">
    <property type="entry name" value="PA14_dom"/>
</dbReference>
<dbReference type="SMART" id="SM01217">
    <property type="entry name" value="Fn3_like"/>
    <property type="match status" value="1"/>
</dbReference>